<dbReference type="InterPro" id="IPR041898">
    <property type="entry name" value="MAGE_WH1"/>
</dbReference>
<dbReference type="FunFam" id="1.10.10.1210:FF:000001">
    <property type="entry name" value="melanoma-associated antigen D1"/>
    <property type="match status" value="1"/>
</dbReference>
<reference evidence="4" key="1">
    <citation type="submission" date="2025-08" db="UniProtKB">
        <authorList>
            <consortium name="RefSeq"/>
        </authorList>
    </citation>
    <scope>IDENTIFICATION</scope>
</reference>
<evidence type="ECO:0000313" key="4">
    <source>
        <dbReference type="RefSeq" id="XP_007954403.1"/>
    </source>
</evidence>
<feature type="region of interest" description="Disordered" evidence="1">
    <location>
        <begin position="17"/>
        <end position="106"/>
    </location>
</feature>
<dbReference type="OrthoDB" id="205198at2759"/>
<keyword evidence="3" id="KW-1185">Reference proteome</keyword>
<evidence type="ECO:0000313" key="3">
    <source>
        <dbReference type="Proteomes" id="UP000694850"/>
    </source>
</evidence>
<feature type="compositionally biased region" description="Low complexity" evidence="1">
    <location>
        <begin position="78"/>
        <end position="93"/>
    </location>
</feature>
<dbReference type="RefSeq" id="XP_007954403.1">
    <property type="nucleotide sequence ID" value="XM_007956212.1"/>
</dbReference>
<dbReference type="FunFam" id="1.10.10.1200:FF:000007">
    <property type="entry name" value="Melanoma-associated antigen C2"/>
    <property type="match status" value="1"/>
</dbReference>
<organism evidence="3 4">
    <name type="scientific">Orycteropus afer afer</name>
    <dbReference type="NCBI Taxonomy" id="1230840"/>
    <lineage>
        <taxon>Eukaryota</taxon>
        <taxon>Metazoa</taxon>
        <taxon>Chordata</taxon>
        <taxon>Craniata</taxon>
        <taxon>Vertebrata</taxon>
        <taxon>Euteleostomi</taxon>
        <taxon>Mammalia</taxon>
        <taxon>Eutheria</taxon>
        <taxon>Afrotheria</taxon>
        <taxon>Tubulidentata</taxon>
        <taxon>Orycteropodidae</taxon>
        <taxon>Orycteropus</taxon>
    </lineage>
</organism>
<name>A0A8B7B2J5_ORYAF</name>
<feature type="region of interest" description="Disordered" evidence="1">
    <location>
        <begin position="300"/>
        <end position="338"/>
    </location>
</feature>
<feature type="domain" description="MAGE" evidence="2">
    <location>
        <begin position="107"/>
        <end position="306"/>
    </location>
</feature>
<gene>
    <name evidence="4" type="primary">LOC103210289</name>
</gene>
<dbReference type="PANTHER" id="PTHR11736:SF164">
    <property type="entry name" value="MELANOMA-ASSOCIATED ANTIGEN B1"/>
    <property type="match status" value="1"/>
</dbReference>
<dbReference type="Gene3D" id="1.10.10.1200">
    <property type="entry name" value="MAGE homology domain, winged helix WH1 motif"/>
    <property type="match status" value="1"/>
</dbReference>
<dbReference type="Pfam" id="PF12440">
    <property type="entry name" value="MAGE_N"/>
    <property type="match status" value="1"/>
</dbReference>
<dbReference type="SMART" id="SM01392">
    <property type="entry name" value="MAGE_N"/>
    <property type="match status" value="1"/>
</dbReference>
<dbReference type="SMART" id="SM01373">
    <property type="entry name" value="MAGE"/>
    <property type="match status" value="1"/>
</dbReference>
<proteinExistence type="predicted"/>
<evidence type="ECO:0000256" key="1">
    <source>
        <dbReference type="SAM" id="MobiDB-lite"/>
    </source>
</evidence>
<evidence type="ECO:0000259" key="2">
    <source>
        <dbReference type="PROSITE" id="PS50838"/>
    </source>
</evidence>
<dbReference type="GeneID" id="103210289"/>
<dbReference type="Proteomes" id="UP000694850">
    <property type="component" value="Unplaced"/>
</dbReference>
<dbReference type="GO" id="GO:0005634">
    <property type="term" value="C:nucleus"/>
    <property type="evidence" value="ECO:0007669"/>
    <property type="project" value="TreeGrafter"/>
</dbReference>
<feature type="compositionally biased region" description="Low complexity" evidence="1">
    <location>
        <begin position="38"/>
        <end position="60"/>
    </location>
</feature>
<dbReference type="Gene3D" id="1.10.10.1210">
    <property type="entry name" value="MAGE homology domain, winged helix WH2 motif"/>
    <property type="match status" value="1"/>
</dbReference>
<dbReference type="InterPro" id="IPR002190">
    <property type="entry name" value="MHD_dom"/>
</dbReference>
<dbReference type="AlphaFoldDB" id="A0A8B7B2J5"/>
<dbReference type="Pfam" id="PF01454">
    <property type="entry name" value="MAGE"/>
    <property type="match status" value="1"/>
</dbReference>
<accession>A0A8B7B2J5</accession>
<dbReference type="InterPro" id="IPR021072">
    <property type="entry name" value="MAGE_N"/>
</dbReference>
<dbReference type="InterPro" id="IPR041899">
    <property type="entry name" value="MAGE_WH2"/>
</dbReference>
<dbReference type="GO" id="GO:0000122">
    <property type="term" value="P:negative regulation of transcription by RNA polymerase II"/>
    <property type="evidence" value="ECO:0007669"/>
    <property type="project" value="TreeGrafter"/>
</dbReference>
<dbReference type="PROSITE" id="PS50838">
    <property type="entry name" value="MAGE"/>
    <property type="match status" value="1"/>
</dbReference>
<dbReference type="PANTHER" id="PTHR11736">
    <property type="entry name" value="MELANOMA-ASSOCIATED ANTIGEN MAGE ANTIGEN"/>
    <property type="match status" value="1"/>
</dbReference>
<sequence length="338" mass="37405">MPGGQKSKLCAHEKHCQAQGEAHGVEGVQETATEDEVSPCSSPFGSSPQSSPAAGSPQGPERVPLTPTDVAGVSCTRAAEGAEGQEEGNLSSSEPPPPTESSQRDPLRRSVCRLLDFLLEKYKTKEPISKAEMMKVINKKFKGQFPEILRRACEQIEVVFGLNLKEVDSKGQCYAVVSNLEISHEENLFGDRGYPKNGLLMPLLGLIYMNGNRVTEEKIWEFLNVLGFYDGKRDVIFGDPRKLITKDLVQEKYLEYQQVPNSDPPRYEFLWGPRAHAEANKTKVLEFLAKVNDMQPTAFPAPYEETWREKEGGATAEDGPNAAARANFRAESSRPSFP</sequence>
<protein>
    <submittedName>
        <fullName evidence="4">Melanoma-associated antigen B2-like</fullName>
    </submittedName>
</protein>
<dbReference type="InterPro" id="IPR037445">
    <property type="entry name" value="MAGE"/>
</dbReference>